<keyword evidence="4 7" id="KW-0812">Transmembrane</keyword>
<evidence type="ECO:0000256" key="3">
    <source>
        <dbReference type="ARBA" id="ARBA00022679"/>
    </source>
</evidence>
<proteinExistence type="inferred from homology"/>
<dbReference type="OrthoDB" id="9808602at2"/>
<dbReference type="RefSeq" id="WP_024733505.1">
    <property type="nucleotide sequence ID" value="NZ_CATZPC010000012.1"/>
</dbReference>
<evidence type="ECO:0000256" key="6">
    <source>
        <dbReference type="ARBA" id="ARBA00023136"/>
    </source>
</evidence>
<evidence type="ECO:0000313" key="9">
    <source>
        <dbReference type="EMBL" id="RGE88938.1"/>
    </source>
</evidence>
<keyword evidence="5 7" id="KW-1133">Transmembrane helix</keyword>
<keyword evidence="6 7" id="KW-0472">Membrane</keyword>
<dbReference type="NCBIfam" id="TIGR03025">
    <property type="entry name" value="EPS_sugtrans"/>
    <property type="match status" value="1"/>
</dbReference>
<dbReference type="GO" id="GO:0016020">
    <property type="term" value="C:membrane"/>
    <property type="evidence" value="ECO:0007669"/>
    <property type="project" value="UniProtKB-SubCell"/>
</dbReference>
<dbReference type="PANTHER" id="PTHR30576">
    <property type="entry name" value="COLANIC BIOSYNTHESIS UDP-GLUCOSE LIPID CARRIER TRANSFERASE"/>
    <property type="match status" value="1"/>
</dbReference>
<name>A0A3E3K4E3_9FIRM</name>
<feature type="transmembrane region" description="Helical" evidence="7">
    <location>
        <begin position="45"/>
        <end position="64"/>
    </location>
</feature>
<dbReference type="Pfam" id="PF02397">
    <property type="entry name" value="Bac_transf"/>
    <property type="match status" value="1"/>
</dbReference>
<reference evidence="9 10" key="1">
    <citation type="submission" date="2018-08" db="EMBL/GenBank/DDBJ databases">
        <title>A genome reference for cultivated species of the human gut microbiota.</title>
        <authorList>
            <person name="Zou Y."/>
            <person name="Xue W."/>
            <person name="Luo G."/>
        </authorList>
    </citation>
    <scope>NUCLEOTIDE SEQUENCE [LARGE SCALE GENOMIC DNA]</scope>
    <source>
        <strain evidence="9 10">AF37-2AT</strain>
    </source>
</reference>
<feature type="transmembrane region" description="Helical" evidence="7">
    <location>
        <begin position="109"/>
        <end position="129"/>
    </location>
</feature>
<gene>
    <name evidence="9" type="ORF">DW016_05410</name>
</gene>
<keyword evidence="3 9" id="KW-0808">Transferase</keyword>
<feature type="transmembrane region" description="Helical" evidence="7">
    <location>
        <begin position="85"/>
        <end position="103"/>
    </location>
</feature>
<dbReference type="InterPro" id="IPR003362">
    <property type="entry name" value="Bact_transf"/>
</dbReference>
<feature type="domain" description="Bacterial sugar transferase" evidence="8">
    <location>
        <begin position="276"/>
        <end position="478"/>
    </location>
</feature>
<dbReference type="GO" id="GO:0016780">
    <property type="term" value="F:phosphotransferase activity, for other substituted phosphate groups"/>
    <property type="evidence" value="ECO:0007669"/>
    <property type="project" value="TreeGrafter"/>
</dbReference>
<feature type="transmembrane region" description="Helical" evidence="7">
    <location>
        <begin position="12"/>
        <end position="33"/>
    </location>
</feature>
<feature type="transmembrane region" description="Helical" evidence="7">
    <location>
        <begin position="281"/>
        <end position="304"/>
    </location>
</feature>
<dbReference type="Pfam" id="PF13727">
    <property type="entry name" value="CoA_binding_3"/>
    <property type="match status" value="1"/>
</dbReference>
<evidence type="ECO:0000256" key="5">
    <source>
        <dbReference type="ARBA" id="ARBA00022989"/>
    </source>
</evidence>
<evidence type="ECO:0000256" key="1">
    <source>
        <dbReference type="ARBA" id="ARBA00004141"/>
    </source>
</evidence>
<evidence type="ECO:0000256" key="2">
    <source>
        <dbReference type="ARBA" id="ARBA00006464"/>
    </source>
</evidence>
<organism evidence="9 10">
    <name type="scientific">Sellimonas intestinalis</name>
    <dbReference type="NCBI Taxonomy" id="1653434"/>
    <lineage>
        <taxon>Bacteria</taxon>
        <taxon>Bacillati</taxon>
        <taxon>Bacillota</taxon>
        <taxon>Clostridia</taxon>
        <taxon>Lachnospirales</taxon>
        <taxon>Lachnospiraceae</taxon>
        <taxon>Sellimonas</taxon>
    </lineage>
</organism>
<dbReference type="InterPro" id="IPR017475">
    <property type="entry name" value="EPS_sugar_tfrase"/>
</dbReference>
<keyword evidence="10" id="KW-1185">Reference proteome</keyword>
<dbReference type="PANTHER" id="PTHR30576:SF10">
    <property type="entry name" value="SLL5057 PROTEIN"/>
    <property type="match status" value="1"/>
</dbReference>
<comment type="similarity">
    <text evidence="2">Belongs to the bacterial sugar transferase family.</text>
</comment>
<dbReference type="Gene3D" id="3.40.50.720">
    <property type="entry name" value="NAD(P)-binding Rossmann-like Domain"/>
    <property type="match status" value="1"/>
</dbReference>
<dbReference type="Proteomes" id="UP000261080">
    <property type="component" value="Unassembled WGS sequence"/>
</dbReference>
<evidence type="ECO:0000256" key="7">
    <source>
        <dbReference type="SAM" id="Phobius"/>
    </source>
</evidence>
<accession>A0A3E3K4E3</accession>
<dbReference type="EMBL" id="QVLX01000002">
    <property type="protein sequence ID" value="RGE88938.1"/>
    <property type="molecule type" value="Genomic_DNA"/>
</dbReference>
<comment type="subcellular location">
    <subcellularLocation>
        <location evidence="1">Membrane</location>
        <topology evidence="1">Multi-pass membrane protein</topology>
    </subcellularLocation>
</comment>
<evidence type="ECO:0000256" key="4">
    <source>
        <dbReference type="ARBA" id="ARBA00022692"/>
    </source>
</evidence>
<dbReference type="AlphaFoldDB" id="A0A3E3K4E3"/>
<sequence>MYKKHSKGWLKHSDFVLLDLICMQAAFIIAYLLRHKSGNPYETQLYLNMAIFLELADIVVLFFFETFKSVLKRGYYMEFAKTLKHVVLVTLLAVLYLFTIQESGNFSRIVLYLTGSIYLFLTYAVRLLWKRRLRKKMKEGGDRSLLIVTTDRASLDVVLSIRNHNYEMYNLAGLVIADRNIVGQEVGGIPVVANVDTAPEYVCRAWIDEVLLIPGDDETLPQSLVDKLVETGVTVHFHISQAENKVGKRPLVEKVGEYLVLTTSINYTTDKQAFLKRCLDILGGLTGCVLTGILFLIIAPMIYIQSPGPVFFSQIRVGKNGKRFKMYKFRSMYLDAEERKQELMKENRVKDGMMFKVDFDTRIIGNKILPDGRKKTGIGNFIRVTSIDEFPQFFNVLKGDMSLVGTRPPTLDEWEKYELHHRARLAIKPGITGMWQVSGRSEITDFEEVVRLDTNYITEWSVGMDFRILFKTVLAVVKKEGSM</sequence>
<evidence type="ECO:0000259" key="8">
    <source>
        <dbReference type="Pfam" id="PF02397"/>
    </source>
</evidence>
<protein>
    <submittedName>
        <fullName evidence="9">Sugar transferase</fullName>
    </submittedName>
</protein>
<evidence type="ECO:0000313" key="10">
    <source>
        <dbReference type="Proteomes" id="UP000261080"/>
    </source>
</evidence>
<comment type="caution">
    <text evidence="9">The sequence shown here is derived from an EMBL/GenBank/DDBJ whole genome shotgun (WGS) entry which is preliminary data.</text>
</comment>